<evidence type="ECO:0000313" key="4">
    <source>
        <dbReference type="Proteomes" id="UP000198802"/>
    </source>
</evidence>
<dbReference type="InterPro" id="IPR024983">
    <property type="entry name" value="CHAT_dom"/>
</dbReference>
<dbReference type="SUPFAM" id="SSF48452">
    <property type="entry name" value="TPR-like"/>
    <property type="match status" value="2"/>
</dbReference>
<dbReference type="Pfam" id="PF12770">
    <property type="entry name" value="CHAT"/>
    <property type="match status" value="1"/>
</dbReference>
<keyword evidence="4" id="KW-1185">Reference proteome</keyword>
<gene>
    <name evidence="3" type="ORF">Ga0074812_13077</name>
</gene>
<dbReference type="PANTHER" id="PTHR19959">
    <property type="entry name" value="KINESIN LIGHT CHAIN"/>
    <property type="match status" value="1"/>
</dbReference>
<evidence type="ECO:0000313" key="3">
    <source>
        <dbReference type="EMBL" id="CUU59697.1"/>
    </source>
</evidence>
<proteinExistence type="predicted"/>
<reference evidence="4" key="1">
    <citation type="submission" date="2015-11" db="EMBL/GenBank/DDBJ databases">
        <authorList>
            <person name="Varghese N."/>
        </authorList>
    </citation>
    <scope>NUCLEOTIDE SEQUENCE [LARGE SCALE GENOMIC DNA]</scope>
    <source>
        <strain evidence="4">DSM 45899</strain>
    </source>
</reference>
<dbReference type="Proteomes" id="UP000198802">
    <property type="component" value="Unassembled WGS sequence"/>
</dbReference>
<feature type="region of interest" description="Disordered" evidence="1">
    <location>
        <begin position="1"/>
        <end position="44"/>
    </location>
</feature>
<evidence type="ECO:0000256" key="1">
    <source>
        <dbReference type="SAM" id="MobiDB-lite"/>
    </source>
</evidence>
<dbReference type="EMBL" id="FAOZ01000030">
    <property type="protein sequence ID" value="CUU59697.1"/>
    <property type="molecule type" value="Genomic_DNA"/>
</dbReference>
<dbReference type="InterPro" id="IPR011990">
    <property type="entry name" value="TPR-like_helical_dom_sf"/>
</dbReference>
<dbReference type="RefSeq" id="WP_165615856.1">
    <property type="nucleotide sequence ID" value="NZ_FAOZ01000030.1"/>
</dbReference>
<evidence type="ECO:0000259" key="2">
    <source>
        <dbReference type="Pfam" id="PF12770"/>
    </source>
</evidence>
<protein>
    <submittedName>
        <fullName evidence="3">Tetratricopeptide repeat-containing protein</fullName>
    </submittedName>
</protein>
<dbReference type="PANTHER" id="PTHR19959:SF119">
    <property type="entry name" value="FUNGAL LIPASE-LIKE DOMAIN-CONTAINING PROTEIN"/>
    <property type="match status" value="1"/>
</dbReference>
<accession>A0A0S4QVS1</accession>
<organism evidence="3 4">
    <name type="scientific">Parafrankia irregularis</name>
    <dbReference type="NCBI Taxonomy" id="795642"/>
    <lineage>
        <taxon>Bacteria</taxon>
        <taxon>Bacillati</taxon>
        <taxon>Actinomycetota</taxon>
        <taxon>Actinomycetes</taxon>
        <taxon>Frankiales</taxon>
        <taxon>Frankiaceae</taxon>
        <taxon>Parafrankia</taxon>
    </lineage>
</organism>
<dbReference type="AlphaFoldDB" id="A0A0S4QVS1"/>
<sequence>MGHQMEPPDNATAGSGRPPAPLPDGDTPGPRGHERQASDEPGRLSDLGLTLALRFEHTDAIADLDAAVAAGQKAVDAAPPGHPHRARYLSNLGNTLRTRYERTGTLADLSAAIDAGQAAVTATSPNDPAWAGRLSNLILALTYRFERTQSIADINDAIDAGQAVVDAAAPDDPYRARYLSNLGNSLRARYERTGTLADLSAAIDAGRAAVASTAPDDPDLAGLQSNLGIALRGRYERTGGTTDLDDAVHAGQAAVDATPSGHRDRPMYLANLGAALRAQFRRRGRTADLDAAIDTGRAAVAATPRDHPDRAGYETNLGMALRSRFERTGTSADLDAAIEAAHAAVAATVDDHAQYARYSSTLGNALTVRFGRTAVASDLDAAIVACQAAVNATPGDHPDRAVYLSGLGLALRTRYGFAGRIDDLDAAIEASRAAMDATPDDHPDLAGLRSNLCADLRARFERTGSVADLEAAIEAGRAAVDCAEQDHPDRAAYLMNTSVVLAARFRLTGDPTDLDAALDAARTGTRLLTASPRIRARAARAWGRIAGDGQRWDEAVEGFAAAADLLGRLAPRSLARGDQEHLLTELGGLGADAAAACVRAGQVDRALELFEQGRGVLLGQALDTRTDLTALAGVRSELAKRFTALRADLDRVDTHLALTSDEFTRNHTAPDPERQTVVRREAAAAFEQTIDEIRDVPGFERFLRPPAAAELRAMAAEGPIIVVNVSRFGSHALLVRPDGVTVLQLPDLTPQAVAAHVDALLDVVAQVPSTTAEQRLTGILGWLWDTVAGPVLAQLGITDSPGEHASWPRLWWCPSGLLSLLPLHAAARAGSSGNPPAGVLDRAVCSYTSTVRALAHARRPPAGAGTDGAGPSRSPLRVVALAMPVTEGESDLTGAGKEVAGLQQRLPGHVEVLTGTEATYQRVVAALPGARWAHFACHTAADLTNPSASALLLHDHRERPLTVLDIARLRLDDVELAVLSACSTARPGTRLTDEAIHLASAFQLAGYRHVVAALWPVPDRPTQRAVTAIYDRVIANGECRAGAAPAAVHAAALALRGRYPEYPSIWSAFVHVGG</sequence>
<name>A0A0S4QVS1_9ACTN</name>
<feature type="compositionally biased region" description="Basic and acidic residues" evidence="1">
    <location>
        <begin position="31"/>
        <end position="43"/>
    </location>
</feature>
<feature type="domain" description="CHAT" evidence="2">
    <location>
        <begin position="780"/>
        <end position="1073"/>
    </location>
</feature>
<dbReference type="Gene3D" id="1.25.40.10">
    <property type="entry name" value="Tetratricopeptide repeat domain"/>
    <property type="match status" value="2"/>
</dbReference>